<sequence>MFATCGMFTASSIFATYGMFATCGMFRCLGYVGTRVPSIYRALTPIVNTSRFSPMFLTWSH</sequence>
<dbReference type="Proteomes" id="UP000800038">
    <property type="component" value="Unassembled WGS sequence"/>
</dbReference>
<reference evidence="1" key="1">
    <citation type="journal article" date="2020" name="Stud. Mycol.">
        <title>101 Dothideomycetes genomes: a test case for predicting lifestyles and emergence of pathogens.</title>
        <authorList>
            <person name="Haridas S."/>
            <person name="Albert R."/>
            <person name="Binder M."/>
            <person name="Bloem J."/>
            <person name="Labutti K."/>
            <person name="Salamov A."/>
            <person name="Andreopoulos B."/>
            <person name="Baker S."/>
            <person name="Barry K."/>
            <person name="Bills G."/>
            <person name="Bluhm B."/>
            <person name="Cannon C."/>
            <person name="Castanera R."/>
            <person name="Culley D."/>
            <person name="Daum C."/>
            <person name="Ezra D."/>
            <person name="Gonzalez J."/>
            <person name="Henrissat B."/>
            <person name="Kuo A."/>
            <person name="Liang C."/>
            <person name="Lipzen A."/>
            <person name="Lutzoni F."/>
            <person name="Magnuson J."/>
            <person name="Mondo S."/>
            <person name="Nolan M."/>
            <person name="Ohm R."/>
            <person name="Pangilinan J."/>
            <person name="Park H.-J."/>
            <person name="Ramirez L."/>
            <person name="Alfaro M."/>
            <person name="Sun H."/>
            <person name="Tritt A."/>
            <person name="Yoshinaga Y."/>
            <person name="Zwiers L.-H."/>
            <person name="Turgeon B."/>
            <person name="Goodwin S."/>
            <person name="Spatafora J."/>
            <person name="Crous P."/>
            <person name="Grigoriev I."/>
        </authorList>
    </citation>
    <scope>NUCLEOTIDE SEQUENCE</scope>
    <source>
        <strain evidence="1">CBS 161.51</strain>
    </source>
</reference>
<organism evidence="1 2">
    <name type="scientific">Clathrospora elynae</name>
    <dbReference type="NCBI Taxonomy" id="706981"/>
    <lineage>
        <taxon>Eukaryota</taxon>
        <taxon>Fungi</taxon>
        <taxon>Dikarya</taxon>
        <taxon>Ascomycota</taxon>
        <taxon>Pezizomycotina</taxon>
        <taxon>Dothideomycetes</taxon>
        <taxon>Pleosporomycetidae</taxon>
        <taxon>Pleosporales</taxon>
        <taxon>Diademaceae</taxon>
        <taxon>Clathrospora</taxon>
    </lineage>
</organism>
<accession>A0A6A5SLA7</accession>
<proteinExistence type="predicted"/>
<dbReference type="AlphaFoldDB" id="A0A6A5SLA7"/>
<dbReference type="EMBL" id="ML976063">
    <property type="protein sequence ID" value="KAF1940414.1"/>
    <property type="molecule type" value="Genomic_DNA"/>
</dbReference>
<name>A0A6A5SLA7_9PLEO</name>
<protein>
    <submittedName>
        <fullName evidence="1">Uncharacterized protein</fullName>
    </submittedName>
</protein>
<gene>
    <name evidence="1" type="ORF">EJ02DRAFT_229732</name>
</gene>
<evidence type="ECO:0000313" key="1">
    <source>
        <dbReference type="EMBL" id="KAF1940414.1"/>
    </source>
</evidence>
<keyword evidence="2" id="KW-1185">Reference proteome</keyword>
<evidence type="ECO:0000313" key="2">
    <source>
        <dbReference type="Proteomes" id="UP000800038"/>
    </source>
</evidence>